<feature type="domain" description="SMODS-associated and fused to various effectors" evidence="1">
    <location>
        <begin position="3"/>
        <end position="175"/>
    </location>
</feature>
<keyword evidence="3" id="KW-1185">Reference proteome</keyword>
<organism evidence="2 3">
    <name type="scientific">Paenibacillus tianmuensis</name>
    <dbReference type="NCBI Taxonomy" id="624147"/>
    <lineage>
        <taxon>Bacteria</taxon>
        <taxon>Bacillati</taxon>
        <taxon>Bacillota</taxon>
        <taxon>Bacilli</taxon>
        <taxon>Bacillales</taxon>
        <taxon>Paenibacillaceae</taxon>
        <taxon>Paenibacillus</taxon>
    </lineage>
</organism>
<dbReference type="RefSeq" id="WP_245719590.1">
    <property type="nucleotide sequence ID" value="NZ_FMTT01000010.1"/>
</dbReference>
<evidence type="ECO:0000313" key="2">
    <source>
        <dbReference type="EMBL" id="SCW49920.1"/>
    </source>
</evidence>
<dbReference type="InterPro" id="IPR040836">
    <property type="entry name" value="SAVED"/>
</dbReference>
<name>A0A1G4QZ52_9BACL</name>
<proteinExistence type="predicted"/>
<dbReference type="STRING" id="624147.SAMN04487970_101022"/>
<reference evidence="3" key="1">
    <citation type="submission" date="2016-10" db="EMBL/GenBank/DDBJ databases">
        <authorList>
            <person name="Varghese N."/>
            <person name="Submissions S."/>
        </authorList>
    </citation>
    <scope>NUCLEOTIDE SEQUENCE [LARGE SCALE GENOMIC DNA]</scope>
    <source>
        <strain evidence="3">CGMCC 1.8946</strain>
    </source>
</reference>
<sequence length="184" mass="20737">MKHLSVFALAPQPLLIELGRLLSDIPAADVYQLHREPPDWKWQDHPDGFDFMVKKPEITYPTVALNLSLSAIVDNSRITSVLGDDTSIWTMTIDTPYNDFLKSKEQLSLFRQKFRILMDQIKSVHGHDNELHLFLAAPVAIAVEIGRVWMPKADLPLIVYDENRQNGGFSKAIVITSVGQSLTA</sequence>
<dbReference type="Pfam" id="PF18145">
    <property type="entry name" value="SAVED"/>
    <property type="match status" value="1"/>
</dbReference>
<evidence type="ECO:0000313" key="3">
    <source>
        <dbReference type="Proteomes" id="UP000198601"/>
    </source>
</evidence>
<gene>
    <name evidence="2" type="ORF">SAMN04487970_101022</name>
</gene>
<accession>A0A1G4QZ52</accession>
<dbReference type="Proteomes" id="UP000198601">
    <property type="component" value="Unassembled WGS sequence"/>
</dbReference>
<dbReference type="NCBIfam" id="NF033611">
    <property type="entry name" value="SAVED"/>
    <property type="match status" value="1"/>
</dbReference>
<dbReference type="AlphaFoldDB" id="A0A1G4QZ52"/>
<evidence type="ECO:0000259" key="1">
    <source>
        <dbReference type="Pfam" id="PF18145"/>
    </source>
</evidence>
<dbReference type="EMBL" id="FMTT01000010">
    <property type="protein sequence ID" value="SCW49920.1"/>
    <property type="molecule type" value="Genomic_DNA"/>
</dbReference>
<protein>
    <recommendedName>
        <fullName evidence="1">SMODS-associated and fused to various effectors domain-containing protein</fullName>
    </recommendedName>
</protein>